<evidence type="ECO:0000256" key="13">
    <source>
        <dbReference type="SAM" id="MobiDB-lite"/>
    </source>
</evidence>
<evidence type="ECO:0000256" key="7">
    <source>
        <dbReference type="ARBA" id="ARBA00022840"/>
    </source>
</evidence>
<evidence type="ECO:0000256" key="6">
    <source>
        <dbReference type="ARBA" id="ARBA00022833"/>
    </source>
</evidence>
<dbReference type="InterPro" id="IPR014013">
    <property type="entry name" value="Helic_SF1/SF2_ATP-bd_DinG/Rad3"/>
</dbReference>
<evidence type="ECO:0000313" key="16">
    <source>
        <dbReference type="EMBL" id="GMH73166.1"/>
    </source>
</evidence>
<evidence type="ECO:0000256" key="1">
    <source>
        <dbReference type="ARBA" id="ARBA00022723"/>
    </source>
</evidence>
<dbReference type="SUPFAM" id="SSF57850">
    <property type="entry name" value="RING/U-box"/>
    <property type="match status" value="1"/>
</dbReference>
<dbReference type="GO" id="GO:0016818">
    <property type="term" value="F:hydrolase activity, acting on acid anhydrides, in phosphorus-containing anhydrides"/>
    <property type="evidence" value="ECO:0007669"/>
    <property type="project" value="InterPro"/>
</dbReference>
<evidence type="ECO:0000259" key="14">
    <source>
        <dbReference type="PROSITE" id="PS50089"/>
    </source>
</evidence>
<comment type="caution">
    <text evidence="16">The sequence shown here is derived from an EMBL/GenBank/DDBJ whole genome shotgun (WGS) entry which is preliminary data.</text>
</comment>
<evidence type="ECO:0000256" key="12">
    <source>
        <dbReference type="PROSITE-ProRule" id="PRU00175"/>
    </source>
</evidence>
<accession>A0A9W7ALE4</accession>
<dbReference type="PROSITE" id="PS50089">
    <property type="entry name" value="ZF_RING_2"/>
    <property type="match status" value="1"/>
</dbReference>
<evidence type="ECO:0000256" key="2">
    <source>
        <dbReference type="ARBA" id="ARBA00022741"/>
    </source>
</evidence>
<dbReference type="GO" id="GO:0010569">
    <property type="term" value="P:regulation of double-strand break repair via homologous recombination"/>
    <property type="evidence" value="ECO:0007669"/>
    <property type="project" value="TreeGrafter"/>
</dbReference>
<feature type="region of interest" description="Disordered" evidence="13">
    <location>
        <begin position="824"/>
        <end position="843"/>
    </location>
</feature>
<evidence type="ECO:0000256" key="9">
    <source>
        <dbReference type="ARBA" id="ARBA00023014"/>
    </source>
</evidence>
<dbReference type="Gene3D" id="3.40.50.300">
    <property type="entry name" value="P-loop containing nucleotide triphosphate hydrolases"/>
    <property type="match status" value="2"/>
</dbReference>
<organism evidence="16 17">
    <name type="scientific">Triparma retinervis</name>
    <dbReference type="NCBI Taxonomy" id="2557542"/>
    <lineage>
        <taxon>Eukaryota</taxon>
        <taxon>Sar</taxon>
        <taxon>Stramenopiles</taxon>
        <taxon>Ochrophyta</taxon>
        <taxon>Bolidophyceae</taxon>
        <taxon>Parmales</taxon>
        <taxon>Triparmaceae</taxon>
        <taxon>Triparma</taxon>
    </lineage>
</organism>
<keyword evidence="5" id="KW-0347">Helicase</keyword>
<dbReference type="InterPro" id="IPR010614">
    <property type="entry name" value="RAD3-like_helicase_DEAD"/>
</dbReference>
<sequence length="1140" mass="126250">MGSRKHFCINPKVNNPQSVQDGTVDRKCGALCKDRKCQFRNNVERMKDDCWTKEVADVEDFVSACKKAKVCPYFHEREVLKRTPDQSGRAIFMPYNYVFDQDVMGEVNILRGAVVVLDEGHNVANVCRDNGSASVSVTDLANGVEECDRAAGLGEELPMDRKDVMLLKGVLLELERLMEQERERDGPGRMAREILRKAKLTFATSMVMDSMIEKVADALEGREMKASGLKKTRIFFKRVFGGNNEVELEKREGGYSTSLTGNRQQGTSKMLSFFCLTPSIGIRQLVERGTRNVMVVSGTLSPLDVFEQDSGVKFHVQHSGGHVVPKEQIFVASSGLGIRRKALKNTYDRRDDPEQYKELGLTIVSAIKTAPGGVLVFFPSYGNMEECVRRWGGEDLSGRGGKKEFFKKKGESPYWLDYLGPIPPNGNVSVLRRIRSYKTVIVEPRRVEDMDALMTRYYALISENKGGVIFAVCRGKVSEGMDFKDGYCRMVIVAGLPLMPVKDKRVKAMREFMDRKHLALKNDKDCQGKSGTITGSAWYNLQASISVNQCVGRVLRHKMDFGAILFLDSRFGKDMNGMRGVSKWVSEEVVYGEDVGWGGVLKRLGDFYGSIKQNEELMKVAPMGGKKYEEGGFDEDIRKERRGRARVFDSGAFVDLADSAVTAVVPASGAMGGYFADATFKSKQSSVEELEGIGKAAKGALLDGKKKALKTEGLKGLFKGKGMGFTKKAKKVELKMDEGERELENEIPGLPSPPPVSSVTAATNPYLAKAISKKRGLMNSKLHKDIETKKGEVRRKKKEVHEGLKKPLAQGMGWAGGQTTLVESKPSHLTSHPTEASKGTESNADAVAKQNNVRQFGKLLSSVASNVEVDVVKGLLAAVKSKRSEGERGQIPPICKDIVDIFIKYNHGVGRDLVVKLQAIVPKDVKGVVMEEWRKGLVRRGHGEMKKGIEERRRGLYSGLEEVVVVDDGGGSKLRPEPNNPLQVVFGSEKEQDDYRNKLETLGRGREIRLEKEKESRRLIEAHRLSSKSNSTTTTTTTKPTVQSGGGIRPSKRVKLLSAANPAISSFMTSLQPNSPTRQKVPTSVECNICMQTPNDPHIAACKHVACKDCWDKWIKVQKGERKCMMCKCPLGTLAKCVFK</sequence>
<dbReference type="PANTHER" id="PTHR11472:SF34">
    <property type="entry name" value="REGULATOR OF TELOMERE ELONGATION HELICASE 1"/>
    <property type="match status" value="1"/>
</dbReference>
<dbReference type="PROSITE" id="PS51193">
    <property type="entry name" value="HELICASE_ATP_BIND_2"/>
    <property type="match status" value="1"/>
</dbReference>
<evidence type="ECO:0000256" key="11">
    <source>
        <dbReference type="ARBA" id="ARBA00023235"/>
    </source>
</evidence>
<dbReference type="GO" id="GO:0045910">
    <property type="term" value="P:negative regulation of DNA recombination"/>
    <property type="evidence" value="ECO:0007669"/>
    <property type="project" value="TreeGrafter"/>
</dbReference>
<evidence type="ECO:0000259" key="15">
    <source>
        <dbReference type="PROSITE" id="PS51193"/>
    </source>
</evidence>
<keyword evidence="11" id="KW-0413">Isomerase</keyword>
<dbReference type="Gene3D" id="3.30.40.10">
    <property type="entry name" value="Zinc/RING finger domain, C3HC4 (zinc finger)"/>
    <property type="match status" value="1"/>
</dbReference>
<keyword evidence="9" id="KW-0411">Iron-sulfur</keyword>
<dbReference type="GO" id="GO:0008270">
    <property type="term" value="F:zinc ion binding"/>
    <property type="evidence" value="ECO:0007669"/>
    <property type="project" value="UniProtKB-KW"/>
</dbReference>
<dbReference type="OrthoDB" id="19182at2759"/>
<dbReference type="GO" id="GO:0003678">
    <property type="term" value="F:DNA helicase activity"/>
    <property type="evidence" value="ECO:0007669"/>
    <property type="project" value="InterPro"/>
</dbReference>
<dbReference type="Pfam" id="PF06733">
    <property type="entry name" value="DEAD_2"/>
    <property type="match status" value="1"/>
</dbReference>
<dbReference type="Pfam" id="PF00097">
    <property type="entry name" value="zf-C3HC4"/>
    <property type="match status" value="1"/>
</dbReference>
<dbReference type="GO" id="GO:0005634">
    <property type="term" value="C:nucleus"/>
    <property type="evidence" value="ECO:0007669"/>
    <property type="project" value="TreeGrafter"/>
</dbReference>
<gene>
    <name evidence="16" type="ORF">TrRE_jg10755</name>
</gene>
<protein>
    <submittedName>
        <fullName evidence="16">Uncharacterized protein</fullName>
    </submittedName>
</protein>
<dbReference type="InterPro" id="IPR013083">
    <property type="entry name" value="Znf_RING/FYVE/PHD"/>
</dbReference>
<keyword evidence="2" id="KW-0547">Nucleotide-binding</keyword>
<dbReference type="SMART" id="SM00491">
    <property type="entry name" value="HELICc2"/>
    <property type="match status" value="1"/>
</dbReference>
<dbReference type="InterPro" id="IPR045028">
    <property type="entry name" value="DinG/Rad3-like"/>
</dbReference>
<keyword evidence="17" id="KW-1185">Reference proteome</keyword>
<keyword evidence="8" id="KW-0408">Iron</keyword>
<evidence type="ECO:0000256" key="8">
    <source>
        <dbReference type="ARBA" id="ARBA00023004"/>
    </source>
</evidence>
<dbReference type="InterPro" id="IPR027417">
    <property type="entry name" value="P-loop_NTPase"/>
</dbReference>
<feature type="compositionally biased region" description="Low complexity" evidence="13">
    <location>
        <begin position="1027"/>
        <end position="1041"/>
    </location>
</feature>
<dbReference type="GO" id="GO:1904430">
    <property type="term" value="P:negative regulation of t-circle formation"/>
    <property type="evidence" value="ECO:0007669"/>
    <property type="project" value="TreeGrafter"/>
</dbReference>
<keyword evidence="6" id="KW-0862">Zinc</keyword>
<dbReference type="PANTHER" id="PTHR11472">
    <property type="entry name" value="DNA REPAIR DEAD HELICASE RAD3/XP-D SUBFAMILY MEMBER"/>
    <property type="match status" value="1"/>
</dbReference>
<evidence type="ECO:0000256" key="10">
    <source>
        <dbReference type="ARBA" id="ARBA00023125"/>
    </source>
</evidence>
<feature type="region of interest" description="Disordered" evidence="13">
    <location>
        <begin position="1026"/>
        <end position="1049"/>
    </location>
</feature>
<name>A0A9W7ALE4_9STRA</name>
<evidence type="ECO:0000256" key="3">
    <source>
        <dbReference type="ARBA" id="ARBA00022771"/>
    </source>
</evidence>
<dbReference type="GO" id="GO:0051536">
    <property type="term" value="F:iron-sulfur cluster binding"/>
    <property type="evidence" value="ECO:0007669"/>
    <property type="project" value="UniProtKB-KW"/>
</dbReference>
<feature type="domain" description="Helicase ATP-binding" evidence="15">
    <location>
        <begin position="1"/>
        <end position="184"/>
    </location>
</feature>
<dbReference type="AlphaFoldDB" id="A0A9W7ALE4"/>
<dbReference type="Proteomes" id="UP001165082">
    <property type="component" value="Unassembled WGS sequence"/>
</dbReference>
<keyword evidence="1" id="KW-0479">Metal-binding</keyword>
<evidence type="ECO:0000256" key="5">
    <source>
        <dbReference type="ARBA" id="ARBA00022806"/>
    </source>
</evidence>
<dbReference type="GO" id="GO:0090657">
    <property type="term" value="P:telomeric loop disassembly"/>
    <property type="evidence" value="ECO:0007669"/>
    <property type="project" value="TreeGrafter"/>
</dbReference>
<keyword evidence="4" id="KW-0378">Hydrolase</keyword>
<dbReference type="InterPro" id="IPR006555">
    <property type="entry name" value="ATP-dep_Helicase_C"/>
</dbReference>
<keyword evidence="10" id="KW-0238">DNA-binding</keyword>
<dbReference type="GO" id="GO:0003677">
    <property type="term" value="F:DNA binding"/>
    <property type="evidence" value="ECO:0007669"/>
    <property type="project" value="UniProtKB-KW"/>
</dbReference>
<evidence type="ECO:0000313" key="17">
    <source>
        <dbReference type="Proteomes" id="UP001165082"/>
    </source>
</evidence>
<dbReference type="EMBL" id="BRXZ01002931">
    <property type="protein sequence ID" value="GMH73166.1"/>
    <property type="molecule type" value="Genomic_DNA"/>
</dbReference>
<dbReference type="Pfam" id="PF13307">
    <property type="entry name" value="Helicase_C_2"/>
    <property type="match status" value="1"/>
</dbReference>
<reference evidence="16" key="1">
    <citation type="submission" date="2022-07" db="EMBL/GenBank/DDBJ databases">
        <title>Genome analysis of Parmales, a sister group of diatoms, reveals the evolutionary specialization of diatoms from phago-mixotrophs to photoautotrophs.</title>
        <authorList>
            <person name="Ban H."/>
            <person name="Sato S."/>
            <person name="Yoshikawa S."/>
            <person name="Kazumasa Y."/>
            <person name="Nakamura Y."/>
            <person name="Ichinomiya M."/>
            <person name="Saitoh K."/>
            <person name="Sato N."/>
            <person name="Blanc-Mathieu R."/>
            <person name="Endo H."/>
            <person name="Kuwata A."/>
            <person name="Ogata H."/>
        </authorList>
    </citation>
    <scope>NUCLEOTIDE SEQUENCE</scope>
</reference>
<dbReference type="GO" id="GO:0005524">
    <property type="term" value="F:ATP binding"/>
    <property type="evidence" value="ECO:0007669"/>
    <property type="project" value="UniProtKB-KW"/>
</dbReference>
<evidence type="ECO:0000256" key="4">
    <source>
        <dbReference type="ARBA" id="ARBA00022801"/>
    </source>
</evidence>
<dbReference type="InterPro" id="IPR001841">
    <property type="entry name" value="Znf_RING"/>
</dbReference>
<feature type="domain" description="RING-type" evidence="14">
    <location>
        <begin position="1087"/>
        <end position="1128"/>
    </location>
</feature>
<keyword evidence="7" id="KW-0067">ATP-binding</keyword>
<dbReference type="InterPro" id="IPR018957">
    <property type="entry name" value="Znf_C3HC4_RING-type"/>
</dbReference>
<keyword evidence="3 12" id="KW-0863">Zinc-finger</keyword>
<proteinExistence type="predicted"/>
<dbReference type="GO" id="GO:0070182">
    <property type="term" value="F:DNA polymerase binding"/>
    <property type="evidence" value="ECO:0007669"/>
    <property type="project" value="TreeGrafter"/>
</dbReference>